<sequence length="72" mass="8562">MKEKKNQRNRRNRSSPIIQVQSLPARPQTTIKNRKDEQGGRSTFGRLNLKTDEKKRKRKQGGQNFWKPEEVQ</sequence>
<feature type="compositionally biased region" description="Polar residues" evidence="1">
    <location>
        <begin position="16"/>
        <end position="31"/>
    </location>
</feature>
<accession>A0A8W8LAU5</accession>
<keyword evidence="3" id="KW-1185">Reference proteome</keyword>
<proteinExistence type="predicted"/>
<dbReference type="Proteomes" id="UP000005408">
    <property type="component" value="Unassembled WGS sequence"/>
</dbReference>
<protein>
    <submittedName>
        <fullName evidence="2">Uncharacterized protein</fullName>
    </submittedName>
</protein>
<dbReference type="EnsemblMetazoa" id="G27303.8">
    <property type="protein sequence ID" value="G27303.8:cds"/>
    <property type="gene ID" value="G27303"/>
</dbReference>
<evidence type="ECO:0000313" key="3">
    <source>
        <dbReference type="Proteomes" id="UP000005408"/>
    </source>
</evidence>
<reference evidence="2" key="1">
    <citation type="submission" date="2022-08" db="UniProtKB">
        <authorList>
            <consortium name="EnsemblMetazoa"/>
        </authorList>
    </citation>
    <scope>IDENTIFICATION</scope>
    <source>
        <strain evidence="2">05x7-T-G4-1.051#20</strain>
    </source>
</reference>
<organism evidence="2 3">
    <name type="scientific">Magallana gigas</name>
    <name type="common">Pacific oyster</name>
    <name type="synonym">Crassostrea gigas</name>
    <dbReference type="NCBI Taxonomy" id="29159"/>
    <lineage>
        <taxon>Eukaryota</taxon>
        <taxon>Metazoa</taxon>
        <taxon>Spiralia</taxon>
        <taxon>Lophotrochozoa</taxon>
        <taxon>Mollusca</taxon>
        <taxon>Bivalvia</taxon>
        <taxon>Autobranchia</taxon>
        <taxon>Pteriomorphia</taxon>
        <taxon>Ostreida</taxon>
        <taxon>Ostreoidea</taxon>
        <taxon>Ostreidae</taxon>
        <taxon>Magallana</taxon>
    </lineage>
</organism>
<name>A0A8W8LAU5_MAGGI</name>
<dbReference type="AlphaFoldDB" id="A0A8W8LAU5"/>
<evidence type="ECO:0000313" key="2">
    <source>
        <dbReference type="EnsemblMetazoa" id="G27303.8:cds"/>
    </source>
</evidence>
<evidence type="ECO:0000256" key="1">
    <source>
        <dbReference type="SAM" id="MobiDB-lite"/>
    </source>
</evidence>
<feature type="region of interest" description="Disordered" evidence="1">
    <location>
        <begin position="1"/>
        <end position="72"/>
    </location>
</feature>